<dbReference type="InterPro" id="IPR036034">
    <property type="entry name" value="PDZ_sf"/>
</dbReference>
<dbReference type="Pfam" id="PF03097">
    <property type="entry name" value="BRO1"/>
    <property type="match status" value="1"/>
</dbReference>
<evidence type="ECO:0000256" key="1">
    <source>
        <dbReference type="ARBA" id="ARBA00010369"/>
    </source>
</evidence>
<evidence type="ECO:0000256" key="3">
    <source>
        <dbReference type="SAM" id="Coils"/>
    </source>
</evidence>
<dbReference type="OrthoDB" id="64867at2759"/>
<dbReference type="Gene3D" id="2.30.42.10">
    <property type="match status" value="1"/>
</dbReference>
<dbReference type="SMART" id="SM00228">
    <property type="entry name" value="PDZ"/>
    <property type="match status" value="1"/>
</dbReference>
<dbReference type="RefSeq" id="XP_018027106.1">
    <property type="nucleotide sequence ID" value="XM_018171617.2"/>
</dbReference>
<feature type="compositionally biased region" description="Polar residues" evidence="4">
    <location>
        <begin position="1057"/>
        <end position="1090"/>
    </location>
</feature>
<dbReference type="SMART" id="SM01041">
    <property type="entry name" value="BRO1"/>
    <property type="match status" value="1"/>
</dbReference>
<dbReference type="KEGG" id="hazt:108682451"/>
<dbReference type="Gene3D" id="1.25.40.280">
    <property type="entry name" value="alix/aip1 like domains"/>
    <property type="match status" value="1"/>
</dbReference>
<feature type="domain" description="PDZ" evidence="5">
    <location>
        <begin position="931"/>
        <end position="1009"/>
    </location>
</feature>
<dbReference type="Gene3D" id="1.10.287.160">
    <property type="entry name" value="HR1 repeat"/>
    <property type="match status" value="1"/>
</dbReference>
<dbReference type="AlphaFoldDB" id="A0A8B7PNU8"/>
<feature type="domain" description="BRO1" evidence="6">
    <location>
        <begin position="515"/>
        <end position="917"/>
    </location>
</feature>
<dbReference type="GO" id="GO:0051497">
    <property type="term" value="P:negative regulation of stress fiber assembly"/>
    <property type="evidence" value="ECO:0007669"/>
    <property type="project" value="TreeGrafter"/>
</dbReference>
<dbReference type="GeneID" id="108682451"/>
<feature type="coiled-coil region" evidence="3">
    <location>
        <begin position="481"/>
        <end position="508"/>
    </location>
</feature>
<comment type="similarity">
    <text evidence="1">Belongs to the RHPN family.</text>
</comment>
<evidence type="ECO:0000256" key="2">
    <source>
        <dbReference type="PROSITE-ProRule" id="PRU01207"/>
    </source>
</evidence>
<dbReference type="PANTHER" id="PTHR23031">
    <property type="entry name" value="RHOPHILIN"/>
    <property type="match status" value="1"/>
</dbReference>
<accession>A0A8B7PNU8</accession>
<dbReference type="InterPro" id="IPR038499">
    <property type="entry name" value="BRO1_sf"/>
</dbReference>
<dbReference type="Pfam" id="PF02185">
    <property type="entry name" value="HR1"/>
    <property type="match status" value="1"/>
</dbReference>
<dbReference type="SUPFAM" id="SSF46585">
    <property type="entry name" value="HR1 repeat"/>
    <property type="match status" value="1"/>
</dbReference>
<dbReference type="PANTHER" id="PTHR23031:SF15">
    <property type="entry name" value="LD12055P"/>
    <property type="match status" value="1"/>
</dbReference>
<evidence type="ECO:0000259" key="6">
    <source>
        <dbReference type="PROSITE" id="PS51180"/>
    </source>
</evidence>
<dbReference type="SUPFAM" id="SSF50156">
    <property type="entry name" value="PDZ domain-like"/>
    <property type="match status" value="1"/>
</dbReference>
<dbReference type="Proteomes" id="UP000694843">
    <property type="component" value="Unplaced"/>
</dbReference>
<evidence type="ECO:0000313" key="8">
    <source>
        <dbReference type="Proteomes" id="UP000694843"/>
    </source>
</evidence>
<reference evidence="9" key="1">
    <citation type="submission" date="2025-08" db="UniProtKB">
        <authorList>
            <consortium name="RefSeq"/>
        </authorList>
    </citation>
    <scope>IDENTIFICATION</scope>
    <source>
        <tissue evidence="9">Whole organism</tissue>
    </source>
</reference>
<feature type="compositionally biased region" description="Basic and acidic residues" evidence="4">
    <location>
        <begin position="364"/>
        <end position="400"/>
    </location>
</feature>
<dbReference type="CTD" id="32531"/>
<evidence type="ECO:0000313" key="9">
    <source>
        <dbReference type="RefSeq" id="XP_018027106.1"/>
    </source>
</evidence>
<dbReference type="InterPro" id="IPR001478">
    <property type="entry name" value="PDZ"/>
</dbReference>
<dbReference type="GO" id="GO:0007165">
    <property type="term" value="P:signal transduction"/>
    <property type="evidence" value="ECO:0007669"/>
    <property type="project" value="InterPro"/>
</dbReference>
<dbReference type="CDD" id="cd11633">
    <property type="entry name" value="HR1_Rhophilin-1"/>
    <property type="match status" value="1"/>
</dbReference>
<dbReference type="InterPro" id="IPR036274">
    <property type="entry name" value="HR1_rpt_sf"/>
</dbReference>
<name>A0A8B7PNU8_HYAAZ</name>
<gene>
    <name evidence="9" type="primary">LOC108682451</name>
</gene>
<feature type="domain" description="REM-1" evidence="7">
    <location>
        <begin position="430"/>
        <end position="504"/>
    </location>
</feature>
<feature type="region of interest" description="Disordered" evidence="4">
    <location>
        <begin position="355"/>
        <end position="400"/>
    </location>
</feature>
<organism evidence="8 9">
    <name type="scientific">Hyalella azteca</name>
    <name type="common">Amphipod</name>
    <dbReference type="NCBI Taxonomy" id="294128"/>
    <lineage>
        <taxon>Eukaryota</taxon>
        <taxon>Metazoa</taxon>
        <taxon>Ecdysozoa</taxon>
        <taxon>Arthropoda</taxon>
        <taxon>Crustacea</taxon>
        <taxon>Multicrustacea</taxon>
        <taxon>Malacostraca</taxon>
        <taxon>Eumalacostraca</taxon>
        <taxon>Peracarida</taxon>
        <taxon>Amphipoda</taxon>
        <taxon>Senticaudata</taxon>
        <taxon>Talitrida</taxon>
        <taxon>Talitroidea</taxon>
        <taxon>Hyalellidae</taxon>
        <taxon>Hyalella</taxon>
    </lineage>
</organism>
<dbReference type="InterPro" id="IPR004328">
    <property type="entry name" value="BRO1_dom"/>
</dbReference>
<evidence type="ECO:0000256" key="4">
    <source>
        <dbReference type="SAM" id="MobiDB-lite"/>
    </source>
</evidence>
<dbReference type="PROSITE" id="PS51860">
    <property type="entry name" value="REM_1"/>
    <property type="match status" value="1"/>
</dbReference>
<dbReference type="Pfam" id="PF00595">
    <property type="entry name" value="PDZ"/>
    <property type="match status" value="1"/>
</dbReference>
<dbReference type="InterPro" id="IPR011072">
    <property type="entry name" value="HR1_rho-bd"/>
</dbReference>
<evidence type="ECO:0000259" key="5">
    <source>
        <dbReference type="PROSITE" id="PS50106"/>
    </source>
</evidence>
<dbReference type="PROSITE" id="PS51180">
    <property type="entry name" value="BRO1"/>
    <property type="match status" value="1"/>
</dbReference>
<feature type="region of interest" description="Disordered" evidence="4">
    <location>
        <begin position="1029"/>
        <end position="1116"/>
    </location>
</feature>
<keyword evidence="8" id="KW-1185">Reference proteome</keyword>
<dbReference type="SMART" id="SM00742">
    <property type="entry name" value="Hr1"/>
    <property type="match status" value="1"/>
</dbReference>
<keyword evidence="2 3" id="KW-0175">Coiled coil</keyword>
<proteinExistence type="inferred from homology"/>
<protein>
    <submittedName>
        <fullName evidence="9">Rhophilin-2 isoform X1</fullName>
    </submittedName>
</protein>
<evidence type="ECO:0000259" key="7">
    <source>
        <dbReference type="PROSITE" id="PS51860"/>
    </source>
</evidence>
<sequence>MAEYGGGVVATTAGYNVSVASLRNIYMTTTSNNSAHVDVKKRPTSDNSAVVGSKIRPTSSHFDGVDVKKRHTSDKSAGVAVKTRPISYHFSGTDVKTMTTSDNSAAVDVKTRPTSNKFTGVDVKVRPTGEKSAGVDIKTSSVSDKSADVDYKIRPTREISAIVNSVGRMSLNNTNRPTDNRNSAGVKYLSKMSVTKTNHSTDSSNSTDVSVSKMAVTNNNHLTDTSNSADVVSVSKISVSTTNHSTESSNSAGVDSVSKISVTNNNHLTDTNNSVGVESARNMSLGSSSGIPVNTPDASTSETSIISVNNNVLSIQTDVEGAVPFIANEQTPHDAPKFNKSNLLLSLRKKFASNKSQSTAEGVSVRDEFGLSDGREGSDGNEASDLREENDGRELSGKDRFLSGTLPLTRSTAAGQQNYFSLRRIRQGSDPRLQTCRGKLQNTRSKLNLEINKELMLRTGAENLLNATQNKKMKEQVAMELQFFNSNLMLLKEQLAELNSSVEIYQGNNSRCRIPMIPLGLKETKEIDFRQPFKNFIEEHYHEDPDEYDAAITDFMELREAMRTPERDASGVSLIFAYFNQLYFIDRRFFPPDRSLGIFFEWYDSLTGTPSCQRTVAFEKACVLFNLAALYTQLGARHDRTTASGLDSAVNCLLRSAGVLKYIHDTFTNAPSKDLSPELLNALIKLMLSQARECLHEKAALTCDDTTESLLELSQEAAHTSHEYTEVYDAMNVAVVREYVPASWITLVHIKSLYYKGRSHQHVAEALLCFTGDAQQEPEDDVGLSSRAQEILQYLHKPPEEGQSDTLFLDFTMPSNAKERTYLGLTHGREAGVQYEEALRQQRMCRDLSKRQALTDVLRAGHASINSLLQDFEEQNDLMAIFDPPPIMPSTKIQLTLATPDFTRHRVDDAFHALGPVSSFSAKKTWTAPRPILLKKTERQGLGFSVRGDAPVAIAAVDPGSLAERAGLQENDIVVAIGGQDVKWMPHDRVVAAIRESGDCLHMMVVSPLQAPPYYHQLSKCKSLKDLSTHSTASSSSGVSSSGSSSTRSSKYGSIGTRFNDSSLNNNRFSDTSLPNSRTSNRAMDSSTQFGPVHRIRDPKLLGSLNSSASGHRDKRLSWNPFRKTLSKDRLKADSMNDCNLIAR</sequence>
<feature type="compositionally biased region" description="Low complexity" evidence="4">
    <location>
        <begin position="1029"/>
        <end position="1054"/>
    </location>
</feature>
<dbReference type="PROSITE" id="PS50106">
    <property type="entry name" value="PDZ"/>
    <property type="match status" value="1"/>
</dbReference>
<dbReference type="InterPro" id="IPR047138">
    <property type="entry name" value="RHPN1_2"/>
</dbReference>
<dbReference type="CDD" id="cd06712">
    <property type="entry name" value="PDZ_rhophilin-like"/>
    <property type="match status" value="1"/>
</dbReference>